<sequence length="143" mass="17216">DISLKYNLEYEKENLLLQITDVYNDLIDILNLYEFNIKHKEEVNIEDLIKILNIKFDENIYDNPFDNLMYLFDVVSNFKICKVIILINAKLFFNEKELYEIYKVALYKDIKLLLVEYGISDELLNFENKLYIDGDFDEFEIKA</sequence>
<dbReference type="NCBIfam" id="TIGR01866">
    <property type="entry name" value="cas_Csn2"/>
    <property type="match status" value="1"/>
</dbReference>
<evidence type="ECO:0000313" key="2">
    <source>
        <dbReference type="Proteomes" id="UP001232584"/>
    </source>
</evidence>
<evidence type="ECO:0000313" key="1">
    <source>
        <dbReference type="EMBL" id="MDQ0555694.1"/>
    </source>
</evidence>
<dbReference type="InterPro" id="IPR038600">
    <property type="entry name" value="Csn2_sf"/>
</dbReference>
<dbReference type="Gene3D" id="3.40.50.11940">
    <property type="match status" value="1"/>
</dbReference>
<dbReference type="InterPro" id="IPR010146">
    <property type="entry name" value="CRISPR-assoc_prot_Csn2-typ"/>
</dbReference>
<name>A0ABU0MYM2_9FIRM</name>
<feature type="non-terminal residue" evidence="1">
    <location>
        <position position="1"/>
    </location>
</feature>
<keyword evidence="2" id="KW-1185">Reference proteome</keyword>
<gene>
    <name evidence="1" type="ORF">QOZ92_000807</name>
</gene>
<organism evidence="1 2">
    <name type="scientific">Paraclostridium ghonii</name>
    <dbReference type="NCBI Taxonomy" id="29358"/>
    <lineage>
        <taxon>Bacteria</taxon>
        <taxon>Bacillati</taxon>
        <taxon>Bacillota</taxon>
        <taxon>Clostridia</taxon>
        <taxon>Peptostreptococcales</taxon>
        <taxon>Peptostreptococcaceae</taxon>
        <taxon>Paraclostridium</taxon>
    </lineage>
</organism>
<comment type="caution">
    <text evidence="1">The sequence shown here is derived from an EMBL/GenBank/DDBJ whole genome shotgun (WGS) entry which is preliminary data.</text>
</comment>
<dbReference type="RefSeq" id="WP_307503430.1">
    <property type="nucleotide sequence ID" value="NZ_JAUSWG010000003.1"/>
</dbReference>
<reference evidence="1 2" key="1">
    <citation type="submission" date="2023-07" db="EMBL/GenBank/DDBJ databases">
        <title>Genomic Encyclopedia of Type Strains, Phase IV (KMG-IV): sequencing the most valuable type-strain genomes for metagenomic binning, comparative biology and taxonomic classification.</title>
        <authorList>
            <person name="Goeker M."/>
        </authorList>
    </citation>
    <scope>NUCLEOTIDE SEQUENCE [LARGE SCALE GENOMIC DNA]</scope>
    <source>
        <strain evidence="1 2">DSM 15049</strain>
    </source>
</reference>
<proteinExistence type="predicted"/>
<protein>
    <submittedName>
        <fullName evidence="1">CRISPR type II-A-associated protein Csn2</fullName>
    </submittedName>
</protein>
<dbReference type="Proteomes" id="UP001232584">
    <property type="component" value="Unassembled WGS sequence"/>
</dbReference>
<accession>A0ABU0MYM2</accession>
<dbReference type="Pfam" id="PF09711">
    <property type="entry name" value="Cas_Csn2"/>
    <property type="match status" value="1"/>
</dbReference>
<dbReference type="EMBL" id="JAUSWG010000003">
    <property type="protein sequence ID" value="MDQ0555694.1"/>
    <property type="molecule type" value="Genomic_DNA"/>
</dbReference>